<evidence type="ECO:0000313" key="14">
    <source>
        <dbReference type="Proteomes" id="UP000616595"/>
    </source>
</evidence>
<dbReference type="EMBL" id="WJBD01000012">
    <property type="protein sequence ID" value="MBC3888819.1"/>
    <property type="molecule type" value="Genomic_DNA"/>
</dbReference>
<accession>A0A923HY91</accession>
<keyword evidence="8 10" id="KW-1133">Transmembrane helix</keyword>
<keyword evidence="3" id="KW-1003">Cell membrane</keyword>
<reference evidence="13" key="1">
    <citation type="submission" date="2019-10" db="EMBL/GenBank/DDBJ databases">
        <authorList>
            <person name="Ross D.E."/>
            <person name="Gulliver D."/>
        </authorList>
    </citation>
    <scope>NUCLEOTIDE SEQUENCE</scope>
    <source>
        <strain evidence="13">DER-2019</strain>
    </source>
</reference>
<sequence length="716" mass="79067">MAKKLEEMRQLKEKYEKSAKKAFDKVLSPKKTPSVTLEDNPLISAVVKVAEAMGIAVKIPPLRKLYSGENQFKLIAEESGFRYRLVELKDDWYKKDNGPILAFTKEGVAVALIPSSPTRYKCKTYEGEAKEVDGSLELSDAYVFYPPLPKEPVSFREMVKLGAKLIQRRDFIGMIVLAVAAALLSLLPSIAMQQAFNVWIPQNQSITILVVGFILVAVAVSRGLFTMVQSLCILRIQGKLSILQNSLLDKLLSLPASFFKQYSSGALALRATGFATIQKILSVNVITMIITTGFSIVNGFYIFSINATIGFIAMGLTALSVFLTLIIGKMQMKCQRKSIKMTNDISGMVLELITSVSRLRVAGAESRAYLKWVNDYAAQREVEYKRGKLTALLRLSTIALPTLCMCVIYYYVSINSISPGDFVAINSAFVVFISSLLGLVQALIAVNSVIPQYENTKPIIDGVPEVDSFKTTPGKILGDIEITHLRFCYYEGGPTILDNVSITVRHGEYVAVIGASGSGKSTLLRLLLGFEKPTNGNIYCGGYDLESVDIREIRKQMGVVLQDSQLIPGDILSNIAGSKKELTEDDVWELLKKVGMDEEIREMPMGLKTMVAEGAGTLSGGQRQKLLIARAIAATPAIIFFDEATSALDNRSQKIVSESMKNLDATRLVIAHRLSTILDCDRILVLEKGNIVEEGSYEELMKNKSYFYKYAKRQLL</sequence>
<dbReference type="Proteomes" id="UP000616595">
    <property type="component" value="Unassembled WGS sequence"/>
</dbReference>
<dbReference type="GO" id="GO:0140359">
    <property type="term" value="F:ABC-type transporter activity"/>
    <property type="evidence" value="ECO:0007669"/>
    <property type="project" value="InterPro"/>
</dbReference>
<dbReference type="GO" id="GO:0034040">
    <property type="term" value="F:ATPase-coupled lipid transmembrane transporter activity"/>
    <property type="evidence" value="ECO:0007669"/>
    <property type="project" value="TreeGrafter"/>
</dbReference>
<dbReference type="GO" id="GO:0005886">
    <property type="term" value="C:plasma membrane"/>
    <property type="evidence" value="ECO:0007669"/>
    <property type="project" value="UniProtKB-SubCell"/>
</dbReference>
<dbReference type="InterPro" id="IPR027417">
    <property type="entry name" value="P-loop_NTPase"/>
</dbReference>
<dbReference type="InterPro" id="IPR011527">
    <property type="entry name" value="ABC1_TM_dom"/>
</dbReference>
<dbReference type="PANTHER" id="PTHR24221">
    <property type="entry name" value="ATP-BINDING CASSETTE SUB-FAMILY B"/>
    <property type="match status" value="1"/>
</dbReference>
<evidence type="ECO:0000313" key="13">
    <source>
        <dbReference type="EMBL" id="MBC3888819.1"/>
    </source>
</evidence>
<reference evidence="13" key="2">
    <citation type="submission" date="2020-10" db="EMBL/GenBank/DDBJ databases">
        <title>Comparative genomics of the Acetobacterium genus.</title>
        <authorList>
            <person name="Marshall C."/>
            <person name="May H."/>
            <person name="Norman S."/>
        </authorList>
    </citation>
    <scope>NUCLEOTIDE SEQUENCE</scope>
    <source>
        <strain evidence="13">DER-2019</strain>
    </source>
</reference>
<dbReference type="InterPro" id="IPR022515">
    <property type="entry name" value="NHPM_micro_ABC2"/>
</dbReference>
<keyword evidence="7" id="KW-0067">ATP-binding</keyword>
<dbReference type="PROSITE" id="PS50929">
    <property type="entry name" value="ABC_TM1F"/>
    <property type="match status" value="1"/>
</dbReference>
<dbReference type="Gene3D" id="3.40.50.300">
    <property type="entry name" value="P-loop containing nucleotide triphosphate hydrolases"/>
    <property type="match status" value="1"/>
</dbReference>
<feature type="domain" description="ABC transporter" evidence="11">
    <location>
        <begin position="480"/>
        <end position="713"/>
    </location>
</feature>
<keyword evidence="2" id="KW-0813">Transport</keyword>
<comment type="subcellular location">
    <subcellularLocation>
        <location evidence="1">Cell membrane</location>
        <topology evidence="1">Multi-pass membrane protein</topology>
    </subcellularLocation>
</comment>
<dbReference type="Pfam" id="PF00664">
    <property type="entry name" value="ABC_membrane"/>
    <property type="match status" value="1"/>
</dbReference>
<dbReference type="GO" id="GO:0008234">
    <property type="term" value="F:cysteine-type peptidase activity"/>
    <property type="evidence" value="ECO:0007669"/>
    <property type="project" value="UniProtKB-KW"/>
</dbReference>
<name>A0A923HY91_9FIRM</name>
<feature type="transmembrane region" description="Helical" evidence="10">
    <location>
        <begin position="171"/>
        <end position="192"/>
    </location>
</feature>
<dbReference type="InterPro" id="IPR003439">
    <property type="entry name" value="ABC_transporter-like_ATP-bd"/>
</dbReference>
<keyword evidence="6" id="KW-0378">Hydrolase</keyword>
<keyword evidence="9 10" id="KW-0472">Membrane</keyword>
<dbReference type="InterPro" id="IPR003593">
    <property type="entry name" value="AAA+_ATPase"/>
</dbReference>
<keyword evidence="4 10" id="KW-0812">Transmembrane</keyword>
<dbReference type="InterPro" id="IPR017871">
    <property type="entry name" value="ABC_transporter-like_CS"/>
</dbReference>
<keyword evidence="6" id="KW-0788">Thiol protease</keyword>
<keyword evidence="5" id="KW-0547">Nucleotide-binding</keyword>
<evidence type="ECO:0000256" key="2">
    <source>
        <dbReference type="ARBA" id="ARBA00022448"/>
    </source>
</evidence>
<evidence type="ECO:0000256" key="1">
    <source>
        <dbReference type="ARBA" id="ARBA00004651"/>
    </source>
</evidence>
<dbReference type="InterPro" id="IPR039421">
    <property type="entry name" value="Type_1_exporter"/>
</dbReference>
<evidence type="ECO:0000256" key="8">
    <source>
        <dbReference type="ARBA" id="ARBA00022989"/>
    </source>
</evidence>
<dbReference type="SUPFAM" id="SSF52540">
    <property type="entry name" value="P-loop containing nucleoside triphosphate hydrolases"/>
    <property type="match status" value="1"/>
</dbReference>
<evidence type="ECO:0000256" key="3">
    <source>
        <dbReference type="ARBA" id="ARBA00022475"/>
    </source>
</evidence>
<dbReference type="GO" id="GO:0016887">
    <property type="term" value="F:ATP hydrolysis activity"/>
    <property type="evidence" value="ECO:0007669"/>
    <property type="project" value="InterPro"/>
</dbReference>
<feature type="domain" description="ABC transmembrane type-1" evidence="12">
    <location>
        <begin position="172"/>
        <end position="448"/>
    </location>
</feature>
<dbReference type="NCBIfam" id="TIGR03797">
    <property type="entry name" value="NHLM_micro_ABC2"/>
    <property type="match status" value="1"/>
</dbReference>
<dbReference type="RefSeq" id="WP_148566109.1">
    <property type="nucleotide sequence ID" value="NZ_RXYA01000003.1"/>
</dbReference>
<evidence type="ECO:0000259" key="11">
    <source>
        <dbReference type="PROSITE" id="PS50893"/>
    </source>
</evidence>
<dbReference type="FunFam" id="3.40.50.300:FF:000299">
    <property type="entry name" value="ABC transporter ATP-binding protein/permease"/>
    <property type="match status" value="1"/>
</dbReference>
<gene>
    <name evidence="13" type="ORF">GH810_10895</name>
</gene>
<dbReference type="SUPFAM" id="SSF90123">
    <property type="entry name" value="ABC transporter transmembrane region"/>
    <property type="match status" value="1"/>
</dbReference>
<evidence type="ECO:0000256" key="7">
    <source>
        <dbReference type="ARBA" id="ARBA00022840"/>
    </source>
</evidence>
<dbReference type="GO" id="GO:0005524">
    <property type="term" value="F:ATP binding"/>
    <property type="evidence" value="ECO:0007669"/>
    <property type="project" value="UniProtKB-KW"/>
</dbReference>
<dbReference type="AlphaFoldDB" id="A0A923HY91"/>
<evidence type="ECO:0000256" key="5">
    <source>
        <dbReference type="ARBA" id="ARBA00022741"/>
    </source>
</evidence>
<evidence type="ECO:0000259" key="12">
    <source>
        <dbReference type="PROSITE" id="PS50929"/>
    </source>
</evidence>
<feature type="transmembrane region" description="Helical" evidence="10">
    <location>
        <begin position="309"/>
        <end position="328"/>
    </location>
</feature>
<feature type="transmembrane region" description="Helical" evidence="10">
    <location>
        <begin position="280"/>
        <end position="303"/>
    </location>
</feature>
<dbReference type="PROSITE" id="PS00211">
    <property type="entry name" value="ABC_TRANSPORTER_1"/>
    <property type="match status" value="1"/>
</dbReference>
<dbReference type="PROSITE" id="PS50893">
    <property type="entry name" value="ABC_TRANSPORTER_2"/>
    <property type="match status" value="1"/>
</dbReference>
<protein>
    <submittedName>
        <fullName evidence="13">NHLP bacteriocin export ABC transporter permease/ATPase subunit</fullName>
    </submittedName>
</protein>
<dbReference type="InterPro" id="IPR036640">
    <property type="entry name" value="ABC1_TM_sf"/>
</dbReference>
<feature type="transmembrane region" description="Helical" evidence="10">
    <location>
        <begin position="391"/>
        <end position="412"/>
    </location>
</feature>
<keyword evidence="14" id="KW-1185">Reference proteome</keyword>
<keyword evidence="6" id="KW-0645">Protease</keyword>
<comment type="caution">
    <text evidence="13">The sequence shown here is derived from an EMBL/GenBank/DDBJ whole genome shotgun (WGS) entry which is preliminary data.</text>
</comment>
<dbReference type="OrthoDB" id="9762778at2"/>
<evidence type="ECO:0000256" key="9">
    <source>
        <dbReference type="ARBA" id="ARBA00023136"/>
    </source>
</evidence>
<evidence type="ECO:0000256" key="10">
    <source>
        <dbReference type="SAM" id="Phobius"/>
    </source>
</evidence>
<evidence type="ECO:0000256" key="6">
    <source>
        <dbReference type="ARBA" id="ARBA00022807"/>
    </source>
</evidence>
<dbReference type="Gene3D" id="1.20.1560.10">
    <property type="entry name" value="ABC transporter type 1, transmembrane domain"/>
    <property type="match status" value="1"/>
</dbReference>
<organism evidence="13 14">
    <name type="scientific">Acetobacterium paludosum</name>
    <dbReference type="NCBI Taxonomy" id="52693"/>
    <lineage>
        <taxon>Bacteria</taxon>
        <taxon>Bacillati</taxon>
        <taxon>Bacillota</taxon>
        <taxon>Clostridia</taxon>
        <taxon>Eubacteriales</taxon>
        <taxon>Eubacteriaceae</taxon>
        <taxon>Acetobacterium</taxon>
    </lineage>
</organism>
<dbReference type="Pfam" id="PF00005">
    <property type="entry name" value="ABC_tran"/>
    <property type="match status" value="1"/>
</dbReference>
<evidence type="ECO:0000256" key="4">
    <source>
        <dbReference type="ARBA" id="ARBA00022692"/>
    </source>
</evidence>
<dbReference type="SMART" id="SM00382">
    <property type="entry name" value="AAA"/>
    <property type="match status" value="1"/>
</dbReference>
<feature type="transmembrane region" description="Helical" evidence="10">
    <location>
        <begin position="424"/>
        <end position="450"/>
    </location>
</feature>
<dbReference type="PANTHER" id="PTHR24221:SF654">
    <property type="entry name" value="ATP-BINDING CASSETTE SUB-FAMILY B MEMBER 6"/>
    <property type="match status" value="1"/>
</dbReference>
<feature type="transmembrane region" description="Helical" evidence="10">
    <location>
        <begin position="204"/>
        <end position="225"/>
    </location>
</feature>
<proteinExistence type="predicted"/>